<dbReference type="InterPro" id="IPR008207">
    <property type="entry name" value="Sig_transdc_His_kin_Hpt_dom"/>
</dbReference>
<name>A0A0U4P9J6_9PSED</name>
<dbReference type="InterPro" id="IPR036641">
    <property type="entry name" value="HPT_dom_sf"/>
</dbReference>
<evidence type="ECO:0000256" key="1">
    <source>
        <dbReference type="ARBA" id="ARBA00023012"/>
    </source>
</evidence>
<dbReference type="KEGG" id="por:APT59_14745"/>
<accession>A0A0U4P9J6</accession>
<dbReference type="RefSeq" id="WP_059315550.1">
    <property type="nucleotide sequence ID" value="NZ_CP013987.1"/>
</dbReference>
<gene>
    <name evidence="4" type="ORF">APT59_14745</name>
</gene>
<evidence type="ECO:0000256" key="2">
    <source>
        <dbReference type="PROSITE-ProRule" id="PRU00110"/>
    </source>
</evidence>
<dbReference type="SUPFAM" id="SSF47226">
    <property type="entry name" value="Histidine-containing phosphotransfer domain, HPT domain"/>
    <property type="match status" value="1"/>
</dbReference>
<dbReference type="PROSITE" id="PS50894">
    <property type="entry name" value="HPT"/>
    <property type="match status" value="1"/>
</dbReference>
<dbReference type="GO" id="GO:0000160">
    <property type="term" value="P:phosphorelay signal transduction system"/>
    <property type="evidence" value="ECO:0007669"/>
    <property type="project" value="UniProtKB-KW"/>
</dbReference>
<dbReference type="CDD" id="cd00088">
    <property type="entry name" value="HPT"/>
    <property type="match status" value="1"/>
</dbReference>
<feature type="domain" description="HPt" evidence="3">
    <location>
        <begin position="18"/>
        <end position="118"/>
    </location>
</feature>
<sequence>MFSTHLDSETLAALRDCMEEEYVDLIDTFLVDCEERIAELKRSLIGGDAEQVRQLAHSFKGSAGNMGAAPLAQLCRDVEEGARRRASTAELAMGVSAMEREFAIVRILFKVERQRYTT</sequence>
<keyword evidence="2" id="KW-0597">Phosphoprotein</keyword>
<feature type="modified residue" description="Phosphohistidine" evidence="2">
    <location>
        <position position="57"/>
    </location>
</feature>
<keyword evidence="1" id="KW-0902">Two-component regulatory system</keyword>
<evidence type="ECO:0000313" key="4">
    <source>
        <dbReference type="EMBL" id="ALZ85391.1"/>
    </source>
</evidence>
<proteinExistence type="predicted"/>
<dbReference type="AlphaFoldDB" id="A0A0U4P9J6"/>
<dbReference type="Proteomes" id="UP000064137">
    <property type="component" value="Chromosome"/>
</dbReference>
<evidence type="ECO:0000259" key="3">
    <source>
        <dbReference type="PROSITE" id="PS50894"/>
    </source>
</evidence>
<dbReference type="EMBL" id="CP013987">
    <property type="protein sequence ID" value="ALZ85391.1"/>
    <property type="molecule type" value="Genomic_DNA"/>
</dbReference>
<keyword evidence="4" id="KW-0808">Transferase</keyword>
<keyword evidence="4" id="KW-0418">Kinase</keyword>
<organism evidence="4 5">
    <name type="scientific">Pseudomonas oryzihabitans</name>
    <dbReference type="NCBI Taxonomy" id="47885"/>
    <lineage>
        <taxon>Bacteria</taxon>
        <taxon>Pseudomonadati</taxon>
        <taxon>Pseudomonadota</taxon>
        <taxon>Gammaproteobacteria</taxon>
        <taxon>Pseudomonadales</taxon>
        <taxon>Pseudomonadaceae</taxon>
        <taxon>Pseudomonas</taxon>
    </lineage>
</organism>
<reference evidence="4 5" key="1">
    <citation type="submission" date="2016-01" db="EMBL/GenBank/DDBJ databases">
        <title>Annotation of Pseudomonas oryzihabitans USDA-ARS-USMARC-56511.</title>
        <authorList>
            <person name="Harhay G.P."/>
            <person name="Harhay D.M."/>
            <person name="Smith T.P.L."/>
            <person name="Bono J.L."/>
            <person name="Heaton M.P."/>
            <person name="Clawson M.L."/>
            <person name="Chitko-Mckown C.G."/>
            <person name="Capik S.F."/>
            <person name="DeDonder K.D."/>
            <person name="Apley M.D."/>
            <person name="Lubbers B.V."/>
            <person name="White B.J."/>
            <person name="Larson R.L."/>
        </authorList>
    </citation>
    <scope>NUCLEOTIDE SEQUENCE [LARGE SCALE GENOMIC DNA]</scope>
    <source>
        <strain evidence="4 5">USDA-ARS-USMARC-56511</strain>
    </source>
</reference>
<protein>
    <submittedName>
        <fullName evidence="4">Histidine kinase</fullName>
    </submittedName>
</protein>
<dbReference type="GO" id="GO:0004672">
    <property type="term" value="F:protein kinase activity"/>
    <property type="evidence" value="ECO:0007669"/>
    <property type="project" value="UniProtKB-ARBA"/>
</dbReference>
<dbReference type="OrthoDB" id="9131849at2"/>
<dbReference type="Gene3D" id="1.20.120.160">
    <property type="entry name" value="HPT domain"/>
    <property type="match status" value="1"/>
</dbReference>
<dbReference type="SMART" id="SM00073">
    <property type="entry name" value="HPT"/>
    <property type="match status" value="1"/>
</dbReference>
<dbReference type="Pfam" id="PF01627">
    <property type="entry name" value="Hpt"/>
    <property type="match status" value="1"/>
</dbReference>
<evidence type="ECO:0000313" key="5">
    <source>
        <dbReference type="Proteomes" id="UP000064137"/>
    </source>
</evidence>